<dbReference type="Proteomes" id="UP000327157">
    <property type="component" value="Chromosome 10"/>
</dbReference>
<proteinExistence type="predicted"/>
<comment type="caution">
    <text evidence="2">The sequence shown here is derived from an EMBL/GenBank/DDBJ whole genome shotgun (WGS) entry which is preliminary data.</text>
</comment>
<dbReference type="EMBL" id="SMOL01000695">
    <property type="protein sequence ID" value="KAB2601911.1"/>
    <property type="molecule type" value="Genomic_DNA"/>
</dbReference>
<feature type="region of interest" description="Disordered" evidence="1">
    <location>
        <begin position="93"/>
        <end position="126"/>
    </location>
</feature>
<gene>
    <name evidence="2" type="ORF">D8674_002916</name>
</gene>
<sequence length="126" mass="13412">MPGHLMSVESSTSRTINASQRDLGAELLEAEVDSRFLVQSSTGLRLISSLHLQQGGGTKHGALGVSDNNQCTTASNSNAVAMSPQLISNFEVSTSKEIKDDRKRSTATTAKKTRTGYEDGASLLQQ</sequence>
<reference evidence="2 3" key="1">
    <citation type="submission" date="2019-09" db="EMBL/GenBank/DDBJ databases">
        <authorList>
            <person name="Ou C."/>
        </authorList>
    </citation>
    <scope>NUCLEOTIDE SEQUENCE [LARGE SCALE GENOMIC DNA]</scope>
    <source>
        <strain evidence="2">S2</strain>
        <tissue evidence="2">Leaf</tissue>
    </source>
</reference>
<evidence type="ECO:0000313" key="2">
    <source>
        <dbReference type="EMBL" id="KAB2601911.1"/>
    </source>
</evidence>
<name>A0A5N5FJN0_9ROSA</name>
<keyword evidence="3" id="KW-1185">Reference proteome</keyword>
<dbReference type="AlphaFoldDB" id="A0A5N5FJN0"/>
<accession>A0A5N5FJN0</accession>
<feature type="compositionally biased region" description="Basic and acidic residues" evidence="1">
    <location>
        <begin position="94"/>
        <end position="104"/>
    </location>
</feature>
<evidence type="ECO:0000256" key="1">
    <source>
        <dbReference type="SAM" id="MobiDB-lite"/>
    </source>
</evidence>
<organism evidence="2 3">
    <name type="scientific">Pyrus ussuriensis x Pyrus communis</name>
    <dbReference type="NCBI Taxonomy" id="2448454"/>
    <lineage>
        <taxon>Eukaryota</taxon>
        <taxon>Viridiplantae</taxon>
        <taxon>Streptophyta</taxon>
        <taxon>Embryophyta</taxon>
        <taxon>Tracheophyta</taxon>
        <taxon>Spermatophyta</taxon>
        <taxon>Magnoliopsida</taxon>
        <taxon>eudicotyledons</taxon>
        <taxon>Gunneridae</taxon>
        <taxon>Pentapetalae</taxon>
        <taxon>rosids</taxon>
        <taxon>fabids</taxon>
        <taxon>Rosales</taxon>
        <taxon>Rosaceae</taxon>
        <taxon>Amygdaloideae</taxon>
        <taxon>Maleae</taxon>
        <taxon>Pyrus</taxon>
    </lineage>
</organism>
<reference evidence="2 3" key="3">
    <citation type="submission" date="2019-11" db="EMBL/GenBank/DDBJ databases">
        <title>A de novo genome assembly of a pear dwarfing rootstock.</title>
        <authorList>
            <person name="Wang F."/>
            <person name="Wang J."/>
            <person name="Li S."/>
            <person name="Zhang Y."/>
            <person name="Fang M."/>
            <person name="Ma L."/>
            <person name="Zhao Y."/>
            <person name="Jiang S."/>
        </authorList>
    </citation>
    <scope>NUCLEOTIDE SEQUENCE [LARGE SCALE GENOMIC DNA]</scope>
    <source>
        <strain evidence="2">S2</strain>
        <tissue evidence="2">Leaf</tissue>
    </source>
</reference>
<reference evidence="3" key="2">
    <citation type="submission" date="2019-10" db="EMBL/GenBank/DDBJ databases">
        <title>A de novo genome assembly of a pear dwarfing rootstock.</title>
        <authorList>
            <person name="Wang F."/>
            <person name="Wang J."/>
            <person name="Li S."/>
            <person name="Zhang Y."/>
            <person name="Fang M."/>
            <person name="Ma L."/>
            <person name="Zhao Y."/>
            <person name="Jiang S."/>
        </authorList>
    </citation>
    <scope>NUCLEOTIDE SEQUENCE [LARGE SCALE GENOMIC DNA]</scope>
</reference>
<protein>
    <submittedName>
        <fullName evidence="2">Uncharacterized protein</fullName>
    </submittedName>
</protein>
<evidence type="ECO:0000313" key="3">
    <source>
        <dbReference type="Proteomes" id="UP000327157"/>
    </source>
</evidence>